<dbReference type="Proteomes" id="UP001140949">
    <property type="component" value="Unassembled WGS sequence"/>
</dbReference>
<evidence type="ECO:0000313" key="2">
    <source>
        <dbReference type="Proteomes" id="UP001140949"/>
    </source>
</evidence>
<organism evidence="1 2">
    <name type="scientific">Iris pallida</name>
    <name type="common">Sweet iris</name>
    <dbReference type="NCBI Taxonomy" id="29817"/>
    <lineage>
        <taxon>Eukaryota</taxon>
        <taxon>Viridiplantae</taxon>
        <taxon>Streptophyta</taxon>
        <taxon>Embryophyta</taxon>
        <taxon>Tracheophyta</taxon>
        <taxon>Spermatophyta</taxon>
        <taxon>Magnoliopsida</taxon>
        <taxon>Liliopsida</taxon>
        <taxon>Asparagales</taxon>
        <taxon>Iridaceae</taxon>
        <taxon>Iridoideae</taxon>
        <taxon>Irideae</taxon>
        <taxon>Iris</taxon>
    </lineage>
</organism>
<dbReference type="AlphaFoldDB" id="A0AAX6HA85"/>
<evidence type="ECO:0000313" key="1">
    <source>
        <dbReference type="EMBL" id="KAJ6837642.1"/>
    </source>
</evidence>
<protein>
    <submittedName>
        <fullName evidence="1">26S proteasome non-ATPase regulatory subunit 8-like protein A</fullName>
    </submittedName>
</protein>
<dbReference type="EMBL" id="JANAVB010011394">
    <property type="protein sequence ID" value="KAJ6837642.1"/>
    <property type="molecule type" value="Genomic_DNA"/>
</dbReference>
<keyword evidence="2" id="KW-1185">Reference proteome</keyword>
<sequence>MDPQFVAASQLFERFKAAFIRNDFNSCTDFLSQLKVLSFSLSLPLSRYIPCVFIQFLDF</sequence>
<keyword evidence="1" id="KW-0647">Proteasome</keyword>
<comment type="caution">
    <text evidence="1">The sequence shown here is derived from an EMBL/GenBank/DDBJ whole genome shotgun (WGS) entry which is preliminary data.</text>
</comment>
<gene>
    <name evidence="1" type="ORF">M6B38_119925</name>
</gene>
<reference evidence="1" key="1">
    <citation type="journal article" date="2023" name="GigaByte">
        <title>Genome assembly of the bearded iris, Iris pallida Lam.</title>
        <authorList>
            <person name="Bruccoleri R.E."/>
            <person name="Oakeley E.J."/>
            <person name="Faust A.M.E."/>
            <person name="Altorfer M."/>
            <person name="Dessus-Babus S."/>
            <person name="Burckhardt D."/>
            <person name="Oertli M."/>
            <person name="Naumann U."/>
            <person name="Petersen F."/>
            <person name="Wong J."/>
        </authorList>
    </citation>
    <scope>NUCLEOTIDE SEQUENCE</scope>
    <source>
        <strain evidence="1">GSM-AAB239-AS_SAM_17_03QT</strain>
    </source>
</reference>
<reference evidence="1" key="2">
    <citation type="submission" date="2023-04" db="EMBL/GenBank/DDBJ databases">
        <authorList>
            <person name="Bruccoleri R.E."/>
            <person name="Oakeley E.J."/>
            <person name="Faust A.-M."/>
            <person name="Dessus-Babus S."/>
            <person name="Altorfer M."/>
            <person name="Burckhardt D."/>
            <person name="Oertli M."/>
            <person name="Naumann U."/>
            <person name="Petersen F."/>
            <person name="Wong J."/>
        </authorList>
    </citation>
    <scope>NUCLEOTIDE SEQUENCE</scope>
    <source>
        <strain evidence="1">GSM-AAB239-AS_SAM_17_03QT</strain>
        <tissue evidence="1">Leaf</tissue>
    </source>
</reference>
<accession>A0AAX6HA85</accession>
<name>A0AAX6HA85_IRIPA</name>
<dbReference type="GO" id="GO:0000502">
    <property type="term" value="C:proteasome complex"/>
    <property type="evidence" value="ECO:0007669"/>
    <property type="project" value="UniProtKB-KW"/>
</dbReference>
<proteinExistence type="predicted"/>